<feature type="domain" description="N-acetyltransferase" evidence="1">
    <location>
        <begin position="1"/>
        <end position="135"/>
    </location>
</feature>
<dbReference type="InterPro" id="IPR000182">
    <property type="entry name" value="GNAT_dom"/>
</dbReference>
<reference evidence="2 3" key="1">
    <citation type="submission" date="2020-05" db="EMBL/GenBank/DDBJ databases">
        <title>The draft genome sequence of Maribacter arenosus CAU 1321.</title>
        <authorList>
            <person name="Mu L."/>
        </authorList>
    </citation>
    <scope>NUCLEOTIDE SEQUENCE [LARGE SCALE GENOMIC DNA]</scope>
    <source>
        <strain evidence="2 3">CAU 1321</strain>
    </source>
</reference>
<sequence>MLDEVISLGTKNSKTLGHFPKGAFQEHAKKGNIIGAFSNANDLLGYLLFSVTVSKRTIRVVHLCISQNHRNKGVAKLLVNELRDKFSTRLKGIVLSCREDYVEATKFWRTYGFKALNRIRSRSKKKHFLVIWWYDFGNHDLFSLSNTNSDKVKALLDANIIIKLRDKNSDEQTGAKYLMADWLVDEIDYYYAPEFFNEILRDKDTDRAAESRSFVTKFCEAKFNPVRRDDIFETVETIIVGRTENDISDKKQLSECIACDIEYFITTDINLLEAEEKIFEKFGVQILTPTDFILMLDQINNRSNYIATRIAGVNVQYRQLESKEINPLIDCFLRKKQGEKKHELRGILTSITGNVNGAKVKIIHDKEGVKLGFWCAEFKKNTLIITAIRTGDTKVSLILFKQLVFDLINYAIENHKSIIKIKDQFLGDSDKETLESLSFSLKKGIWTKIALTGITNSTAVLSDSRIPSKFLRSDSFRERLSKEPKTFAYSLERMFWPIKFTDLDIPTYIIPIKPLWSGQLFDFYRSRSNLFGAPPELAWNRENIYYRSVNPVSEKSPARILWYASSSTNRNNSSRSQSIVGCSYLDEVYIGPSKILFQKFKNFGIYEWKDVFRLAKNDIEKVIKALKFSDTEVFKNAVPLNEVNKILVDNNRKKNTFPSPLTIDNNIFLEIYKRGVSENYE</sequence>
<evidence type="ECO:0000259" key="1">
    <source>
        <dbReference type="PROSITE" id="PS51186"/>
    </source>
</evidence>
<accession>A0ABR7VI99</accession>
<name>A0ABR7VI99_9FLAO</name>
<dbReference type="InterPro" id="IPR016181">
    <property type="entry name" value="Acyl_CoA_acyltransferase"/>
</dbReference>
<dbReference type="Gene3D" id="3.40.630.30">
    <property type="match status" value="1"/>
</dbReference>
<evidence type="ECO:0000313" key="3">
    <source>
        <dbReference type="Proteomes" id="UP000598350"/>
    </source>
</evidence>
<keyword evidence="3" id="KW-1185">Reference proteome</keyword>
<gene>
    <name evidence="2" type="ORF">HPE63_14385</name>
</gene>
<dbReference type="Pfam" id="PF13673">
    <property type="entry name" value="Acetyltransf_10"/>
    <property type="match status" value="1"/>
</dbReference>
<dbReference type="EMBL" id="JABTCG010000005">
    <property type="protein sequence ID" value="MBD0851867.1"/>
    <property type="molecule type" value="Genomic_DNA"/>
</dbReference>
<dbReference type="SUPFAM" id="SSF55729">
    <property type="entry name" value="Acyl-CoA N-acyltransferases (Nat)"/>
    <property type="match status" value="1"/>
</dbReference>
<dbReference type="Proteomes" id="UP000598350">
    <property type="component" value="Unassembled WGS sequence"/>
</dbReference>
<proteinExistence type="predicted"/>
<organism evidence="2 3">
    <name type="scientific">Maribacter arenosus</name>
    <dbReference type="NCBI Taxonomy" id="1854708"/>
    <lineage>
        <taxon>Bacteria</taxon>
        <taxon>Pseudomonadati</taxon>
        <taxon>Bacteroidota</taxon>
        <taxon>Flavobacteriia</taxon>
        <taxon>Flavobacteriales</taxon>
        <taxon>Flavobacteriaceae</taxon>
        <taxon>Maribacter</taxon>
    </lineage>
</organism>
<comment type="caution">
    <text evidence="2">The sequence shown here is derived from an EMBL/GenBank/DDBJ whole genome shotgun (WGS) entry which is preliminary data.</text>
</comment>
<protein>
    <submittedName>
        <fullName evidence="2">GNAT family N-acetyltransferase</fullName>
    </submittedName>
</protein>
<evidence type="ECO:0000313" key="2">
    <source>
        <dbReference type="EMBL" id="MBD0851867.1"/>
    </source>
</evidence>
<dbReference type="PROSITE" id="PS51186">
    <property type="entry name" value="GNAT"/>
    <property type="match status" value="1"/>
</dbReference>
<dbReference type="RefSeq" id="WP_188314987.1">
    <property type="nucleotide sequence ID" value="NZ_JABTCG010000005.1"/>
</dbReference>